<feature type="domain" description="LiaI-LiaF-like transmembrane region" evidence="2">
    <location>
        <begin position="7"/>
        <end position="50"/>
    </location>
</feature>
<name>A0A1T4ZX59_9SPHI</name>
<dbReference type="InterPro" id="IPR043726">
    <property type="entry name" value="LiaI-LiaF-like_TM1"/>
</dbReference>
<dbReference type="STRING" id="623280.SAMN05660226_00230"/>
<keyword evidence="1" id="KW-1133">Transmembrane helix</keyword>
<dbReference type="OrthoDB" id="941984at2"/>
<proteinExistence type="predicted"/>
<keyword evidence="1" id="KW-0812">Transmembrane</keyword>
<feature type="transmembrane region" description="Helical" evidence="1">
    <location>
        <begin position="29"/>
        <end position="50"/>
    </location>
</feature>
<feature type="transmembrane region" description="Helical" evidence="1">
    <location>
        <begin position="56"/>
        <end position="74"/>
    </location>
</feature>
<evidence type="ECO:0000313" key="3">
    <source>
        <dbReference type="EMBL" id="SKB27185.1"/>
    </source>
</evidence>
<sequence>MNKEKLSWGLILLFVGSVLLLDNLNVINFYWRSVFSMWPVILIIIGVNLLVPKQGIGNAISIVVTVAALTFLAYRGTFHPRHDWWAFNNQDWRIERESPANKNKTRREKSSGTFTHEYDSAITTARLHIRGGAVEYEIDGSTDKLFSAEATSTIGAHQLETSTTGSNADLIFRMQDSRKGSWNLNGDENWAKISLNRNPVWDIDLEMGAGSAEFDLTEYKVANLKFKGGAASIEAKLGMPLRETTIATESGVSSIEIEIPKAAACRIVTKSGLSSRDFPDFIKQSDGSYITEGYEQAENKFQINLQGGLSSFTVKRYD</sequence>
<evidence type="ECO:0000259" key="2">
    <source>
        <dbReference type="Pfam" id="PF18917"/>
    </source>
</evidence>
<dbReference type="RefSeq" id="WP_079714958.1">
    <property type="nucleotide sequence ID" value="NZ_FUYS01000001.1"/>
</dbReference>
<dbReference type="Pfam" id="PF18917">
    <property type="entry name" value="LiaI-LiaF-like_TM1"/>
    <property type="match status" value="1"/>
</dbReference>
<accession>A0A1T4ZX59</accession>
<dbReference type="EMBL" id="FUYS01000001">
    <property type="protein sequence ID" value="SKB27185.1"/>
    <property type="molecule type" value="Genomic_DNA"/>
</dbReference>
<gene>
    <name evidence="3" type="ORF">SAMN05660226_00230</name>
</gene>
<feature type="transmembrane region" description="Helical" evidence="1">
    <location>
        <begin position="6"/>
        <end position="22"/>
    </location>
</feature>
<protein>
    <recommendedName>
        <fullName evidence="2">LiaI-LiaF-like transmembrane region domain-containing protein</fullName>
    </recommendedName>
</protein>
<dbReference type="AlphaFoldDB" id="A0A1T4ZX59"/>
<keyword evidence="1" id="KW-0472">Membrane</keyword>
<dbReference type="Proteomes" id="UP000190541">
    <property type="component" value="Unassembled WGS sequence"/>
</dbReference>
<reference evidence="3 4" key="1">
    <citation type="submission" date="2017-02" db="EMBL/GenBank/DDBJ databases">
        <authorList>
            <person name="Peterson S.W."/>
        </authorList>
    </citation>
    <scope>NUCLEOTIDE SEQUENCE [LARGE SCALE GENOMIC DNA]</scope>
    <source>
        <strain evidence="3 4">DSM 22899</strain>
    </source>
</reference>
<organism evidence="3 4">
    <name type="scientific">Parapedobacter luteus</name>
    <dbReference type="NCBI Taxonomy" id="623280"/>
    <lineage>
        <taxon>Bacteria</taxon>
        <taxon>Pseudomonadati</taxon>
        <taxon>Bacteroidota</taxon>
        <taxon>Sphingobacteriia</taxon>
        <taxon>Sphingobacteriales</taxon>
        <taxon>Sphingobacteriaceae</taxon>
        <taxon>Parapedobacter</taxon>
    </lineage>
</organism>
<keyword evidence="4" id="KW-1185">Reference proteome</keyword>
<evidence type="ECO:0000313" key="4">
    <source>
        <dbReference type="Proteomes" id="UP000190541"/>
    </source>
</evidence>
<evidence type="ECO:0000256" key="1">
    <source>
        <dbReference type="SAM" id="Phobius"/>
    </source>
</evidence>